<name>A0AA39RTX5_ACESA</name>
<dbReference type="PANTHER" id="PTHR34366">
    <property type="entry name" value="OS07G0289901 PROTEIN-RELATED"/>
    <property type="match status" value="1"/>
</dbReference>
<dbReference type="EMBL" id="JAUESC010000385">
    <property type="protein sequence ID" value="KAK0580234.1"/>
    <property type="molecule type" value="Genomic_DNA"/>
</dbReference>
<feature type="chain" id="PRO_5041365817" description="DUF7731 domain-containing protein" evidence="1">
    <location>
        <begin position="29"/>
        <end position="143"/>
    </location>
</feature>
<protein>
    <recommendedName>
        <fullName evidence="2">DUF7731 domain-containing protein</fullName>
    </recommendedName>
</protein>
<reference evidence="3" key="1">
    <citation type="journal article" date="2022" name="Plant J.">
        <title>Strategies of tolerance reflected in two North American maple genomes.</title>
        <authorList>
            <person name="McEvoy S.L."/>
            <person name="Sezen U.U."/>
            <person name="Trouern-Trend A."/>
            <person name="McMahon S.M."/>
            <person name="Schaberg P.G."/>
            <person name="Yang J."/>
            <person name="Wegrzyn J.L."/>
            <person name="Swenson N.G."/>
        </authorList>
    </citation>
    <scope>NUCLEOTIDE SEQUENCE</scope>
    <source>
        <strain evidence="3">NS2018</strain>
    </source>
</reference>
<feature type="signal peptide" evidence="1">
    <location>
        <begin position="1"/>
        <end position="28"/>
    </location>
</feature>
<dbReference type="AlphaFoldDB" id="A0AA39RTX5"/>
<gene>
    <name evidence="3" type="ORF">LWI29_038363</name>
</gene>
<comment type="caution">
    <text evidence="3">The sequence shown here is derived from an EMBL/GenBank/DDBJ whole genome shotgun (WGS) entry which is preliminary data.</text>
</comment>
<evidence type="ECO:0000259" key="2">
    <source>
        <dbReference type="Pfam" id="PF24865"/>
    </source>
</evidence>
<dbReference type="Pfam" id="PF24865">
    <property type="entry name" value="DUF7731"/>
    <property type="match status" value="1"/>
</dbReference>
<dbReference type="Proteomes" id="UP001168877">
    <property type="component" value="Unassembled WGS sequence"/>
</dbReference>
<feature type="domain" description="DUF7731" evidence="2">
    <location>
        <begin position="44"/>
        <end position="133"/>
    </location>
</feature>
<keyword evidence="1" id="KW-0732">Signal</keyword>
<proteinExistence type="predicted"/>
<evidence type="ECO:0000256" key="1">
    <source>
        <dbReference type="SAM" id="SignalP"/>
    </source>
</evidence>
<evidence type="ECO:0000313" key="4">
    <source>
        <dbReference type="Proteomes" id="UP001168877"/>
    </source>
</evidence>
<evidence type="ECO:0000313" key="3">
    <source>
        <dbReference type="EMBL" id="KAK0580234.1"/>
    </source>
</evidence>
<organism evidence="3 4">
    <name type="scientific">Acer saccharum</name>
    <name type="common">Sugar maple</name>
    <dbReference type="NCBI Taxonomy" id="4024"/>
    <lineage>
        <taxon>Eukaryota</taxon>
        <taxon>Viridiplantae</taxon>
        <taxon>Streptophyta</taxon>
        <taxon>Embryophyta</taxon>
        <taxon>Tracheophyta</taxon>
        <taxon>Spermatophyta</taxon>
        <taxon>Magnoliopsida</taxon>
        <taxon>eudicotyledons</taxon>
        <taxon>Gunneridae</taxon>
        <taxon>Pentapetalae</taxon>
        <taxon>rosids</taxon>
        <taxon>malvids</taxon>
        <taxon>Sapindales</taxon>
        <taxon>Sapindaceae</taxon>
        <taxon>Hippocastanoideae</taxon>
        <taxon>Acereae</taxon>
        <taxon>Acer</taxon>
    </lineage>
</organism>
<keyword evidence="4" id="KW-1185">Reference proteome</keyword>
<accession>A0AA39RTX5</accession>
<dbReference type="InterPro" id="IPR056633">
    <property type="entry name" value="DUF7731"/>
</dbReference>
<reference evidence="3" key="2">
    <citation type="submission" date="2023-06" db="EMBL/GenBank/DDBJ databases">
        <authorList>
            <person name="Swenson N.G."/>
            <person name="Wegrzyn J.L."/>
            <person name="Mcevoy S.L."/>
        </authorList>
    </citation>
    <scope>NUCLEOTIDE SEQUENCE</scope>
    <source>
        <strain evidence="3">NS2018</strain>
        <tissue evidence="3">Leaf</tissue>
    </source>
</reference>
<dbReference type="PANTHER" id="PTHR34366:SF7">
    <property type="entry name" value="TRANSMEMBRANE PROTEIN"/>
    <property type="match status" value="1"/>
</dbReference>
<sequence>MVMIYKHLNALLWFSFGIIFLLFSSTKAADSEKWDPTRYVNLSPFRQWRSAYECILNETNPCEPKYKLTMSGIVNVPQEDVGNYCGGSGCAEHVKIVLHCIHQVKRDFWFANSAPVQFINNSITYGCDTTTSKTSSISIFFSF</sequence>